<name>A0A563W1Z6_9CYAN</name>
<accession>A0A563W1Z6</accession>
<sequence>MRLEQDGIGFTAPLSGFHKMVYVYIDERPCVFLFILRFYCFSVIMNGWGIFIFIQGYIHIYLANTT</sequence>
<evidence type="ECO:0000313" key="2">
    <source>
        <dbReference type="EMBL" id="VEP17729.1"/>
    </source>
</evidence>
<evidence type="ECO:0000313" key="3">
    <source>
        <dbReference type="Proteomes" id="UP000320055"/>
    </source>
</evidence>
<evidence type="ECO:0000256" key="1">
    <source>
        <dbReference type="SAM" id="Phobius"/>
    </source>
</evidence>
<dbReference type="AlphaFoldDB" id="A0A563W1Z6"/>
<organism evidence="2 3">
    <name type="scientific">Hyella patelloides LEGE 07179</name>
    <dbReference type="NCBI Taxonomy" id="945734"/>
    <lineage>
        <taxon>Bacteria</taxon>
        <taxon>Bacillati</taxon>
        <taxon>Cyanobacteriota</taxon>
        <taxon>Cyanophyceae</taxon>
        <taxon>Pleurocapsales</taxon>
        <taxon>Hyellaceae</taxon>
        <taxon>Hyella</taxon>
    </lineage>
</organism>
<keyword evidence="1" id="KW-0472">Membrane</keyword>
<keyword evidence="3" id="KW-1185">Reference proteome</keyword>
<protein>
    <recommendedName>
        <fullName evidence="4">Transmembrane protein</fullName>
    </recommendedName>
</protein>
<keyword evidence="1" id="KW-0812">Transmembrane</keyword>
<reference evidence="2 3" key="1">
    <citation type="submission" date="2019-01" db="EMBL/GenBank/DDBJ databases">
        <authorList>
            <person name="Brito A."/>
        </authorList>
    </citation>
    <scope>NUCLEOTIDE SEQUENCE [LARGE SCALE GENOMIC DNA]</scope>
    <source>
        <strain evidence="2">1</strain>
    </source>
</reference>
<evidence type="ECO:0008006" key="4">
    <source>
        <dbReference type="Google" id="ProtNLM"/>
    </source>
</evidence>
<proteinExistence type="predicted"/>
<dbReference type="Proteomes" id="UP000320055">
    <property type="component" value="Unassembled WGS sequence"/>
</dbReference>
<gene>
    <name evidence="2" type="ORF">H1P_6390005</name>
</gene>
<dbReference type="EMBL" id="CAACVJ010000600">
    <property type="protein sequence ID" value="VEP17729.1"/>
    <property type="molecule type" value="Genomic_DNA"/>
</dbReference>
<feature type="transmembrane region" description="Helical" evidence="1">
    <location>
        <begin position="31"/>
        <end position="54"/>
    </location>
</feature>
<keyword evidence="1" id="KW-1133">Transmembrane helix</keyword>